<dbReference type="InterPro" id="IPR002678">
    <property type="entry name" value="DUF34/NIF3"/>
</dbReference>
<accession>A0A3G9JZ61</accession>
<protein>
    <recommendedName>
        <fullName evidence="2">GTP cyclohydrolase 1 type 2 homolog</fullName>
    </recommendedName>
</protein>
<dbReference type="KEGG" id="pcat:Pcatena_11800"/>
<reference evidence="4" key="1">
    <citation type="submission" date="2018-11" db="EMBL/GenBank/DDBJ databases">
        <title>Comparative genomics of Parolsenella catena and Libanicoccus massiliensis: Reclassification of Libanicoccus massiliensis as Parolsenella massiliensis comb. nov.</title>
        <authorList>
            <person name="Sakamoto M."/>
            <person name="Ikeyama N."/>
            <person name="Murakami T."/>
            <person name="Mori H."/>
            <person name="Yuki M."/>
            <person name="Ohkuma M."/>
        </authorList>
    </citation>
    <scope>NUCLEOTIDE SEQUENCE [LARGE SCALE GENOMIC DNA]</scope>
    <source>
        <strain evidence="4">JCM 31932</strain>
    </source>
</reference>
<dbReference type="Proteomes" id="UP000273154">
    <property type="component" value="Chromosome"/>
</dbReference>
<proteinExistence type="inferred from homology"/>
<gene>
    <name evidence="3" type="ORF">Pcatena_11800</name>
</gene>
<dbReference type="OrthoDB" id="1116574at2"/>
<dbReference type="InterPro" id="IPR036069">
    <property type="entry name" value="DUF34/NIF3_sf"/>
</dbReference>
<dbReference type="EMBL" id="AP019367">
    <property type="protein sequence ID" value="BBH50593.1"/>
    <property type="molecule type" value="Genomic_DNA"/>
</dbReference>
<evidence type="ECO:0000313" key="3">
    <source>
        <dbReference type="EMBL" id="BBH50593.1"/>
    </source>
</evidence>
<dbReference type="GeneID" id="88849318"/>
<dbReference type="SUPFAM" id="SSF102705">
    <property type="entry name" value="NIF3 (NGG1p interacting factor 3)-like"/>
    <property type="match status" value="1"/>
</dbReference>
<comment type="similarity">
    <text evidence="1">Belongs to the GTP cyclohydrolase I type 2/NIF3 family.</text>
</comment>
<evidence type="ECO:0000313" key="4">
    <source>
        <dbReference type="Proteomes" id="UP000273154"/>
    </source>
</evidence>
<organism evidence="3 4">
    <name type="scientific">Parolsenella catena</name>
    <dbReference type="NCBI Taxonomy" id="2003188"/>
    <lineage>
        <taxon>Bacteria</taxon>
        <taxon>Bacillati</taxon>
        <taxon>Actinomycetota</taxon>
        <taxon>Coriobacteriia</taxon>
        <taxon>Coriobacteriales</taxon>
        <taxon>Atopobiaceae</taxon>
        <taxon>Parolsenella</taxon>
    </lineage>
</organism>
<dbReference type="Pfam" id="PF01784">
    <property type="entry name" value="DUF34_NIF3"/>
    <property type="match status" value="1"/>
</dbReference>
<dbReference type="AlphaFoldDB" id="A0A3G9JZ61"/>
<evidence type="ECO:0000256" key="1">
    <source>
        <dbReference type="ARBA" id="ARBA00006964"/>
    </source>
</evidence>
<dbReference type="Gene3D" id="3.40.1390.30">
    <property type="entry name" value="NIF3 (NGG1p interacting factor 3)-like"/>
    <property type="match status" value="1"/>
</dbReference>
<sequence length="278" mass="30487">MLISEVIDGVKAYCGHDWGGPIMDDTTRDQVLWGPVDVECTGIVTTCFASADVIRQAHARGANLIICHEALFWNHGDHTCWLAGNKTFAAKRALLEECGITVWRLHDHIHSGIPEDGRLVDGIFMGLADKLGWRDYVRGDTARPMEFEIPETSAGELARFLVGRLGLAGTRIVGDADARVRTVLVPMHLIGQFDNATTARMDSGFDCLVTMEATDFTTSEYVRDSAQLGLGKAMICIGHFNVEEPGMEYMLRWLPRAIGADVPASFVASGDPWTYVTA</sequence>
<name>A0A3G9JZ61_9ACTN</name>
<keyword evidence="4" id="KW-1185">Reference proteome</keyword>
<dbReference type="RefSeq" id="WP_126422542.1">
    <property type="nucleotide sequence ID" value="NZ_AP019367.1"/>
</dbReference>
<evidence type="ECO:0000256" key="2">
    <source>
        <dbReference type="ARBA" id="ARBA00022112"/>
    </source>
</evidence>